<gene>
    <name evidence="2" type="ORF">SISSUDRAFT_453113</name>
</gene>
<dbReference type="Gene3D" id="3.80.10.10">
    <property type="entry name" value="Ribonuclease Inhibitor"/>
    <property type="match status" value="1"/>
</dbReference>
<feature type="domain" description="F-box" evidence="1">
    <location>
        <begin position="20"/>
        <end position="72"/>
    </location>
</feature>
<proteinExistence type="predicted"/>
<reference evidence="2 3" key="1">
    <citation type="journal article" date="2016" name="Mol. Biol. Evol.">
        <title>Comparative Genomics of Early-Diverging Mushroom-Forming Fungi Provides Insights into the Origins of Lignocellulose Decay Capabilities.</title>
        <authorList>
            <person name="Nagy L.G."/>
            <person name="Riley R."/>
            <person name="Tritt A."/>
            <person name="Adam C."/>
            <person name="Daum C."/>
            <person name="Floudas D."/>
            <person name="Sun H."/>
            <person name="Yadav J.S."/>
            <person name="Pangilinan J."/>
            <person name="Larsson K.H."/>
            <person name="Matsuura K."/>
            <person name="Barry K."/>
            <person name="Labutti K."/>
            <person name="Kuo R."/>
            <person name="Ohm R.A."/>
            <person name="Bhattacharya S.S."/>
            <person name="Shirouzu T."/>
            <person name="Yoshinaga Y."/>
            <person name="Martin F.M."/>
            <person name="Grigoriev I.V."/>
            <person name="Hibbett D.S."/>
        </authorList>
    </citation>
    <scope>NUCLEOTIDE SEQUENCE [LARGE SCALE GENOMIC DNA]</scope>
    <source>
        <strain evidence="2 3">HHB10207 ss-3</strain>
    </source>
</reference>
<protein>
    <recommendedName>
        <fullName evidence="1">F-box domain-containing protein</fullName>
    </recommendedName>
</protein>
<dbReference type="Gene3D" id="1.20.1280.50">
    <property type="match status" value="1"/>
</dbReference>
<keyword evidence="3" id="KW-1185">Reference proteome</keyword>
<dbReference type="AlphaFoldDB" id="A0A165Y952"/>
<sequence length="485" mass="54637">MPKPKTESDIPMVAKGANSQLSISQLPDEILSTVFEYYVGSDGDDFDWLNIMLVCLRWRQIAISTPTLWTHVDFTWKSSFIDIFMQRNGTLPLDVFVIGPGSSRDWPLSNERHPSLRASVGRARNLQLYLNNGRITGLEGSLQTPTPLLRDLVLHDVGGRSDKELVGGSESDSTLLDRLFCGPPKNIEILDISCIYLSREWTSCERLRDLSLEPYPDYMERGCSHEVFSILPELPALETLRFRMNHEWVNLEMSTPARLLKLRCLIFQDMSPRRVGLCLSRLNMPALTRLCGWAQNSSVRALMDQGRHLAISFQSDSGTNYMDLDLYSHASALEPSISISCSTLWAYDSDSFRYISVVPVIPFSTLTSLLISTAPLPSSSSLGKFLQEMPILTALLLRDCDIVSMLSCIADPTICPQLRHVEIAHCTAEFRLLHQFLSRRSAAEIGLHTLTLHSVMIFPFGFDQELLRKEVLELRMCTSSNTTPN</sequence>
<name>A0A165Y952_9AGAM</name>
<evidence type="ECO:0000313" key="3">
    <source>
        <dbReference type="Proteomes" id="UP000076798"/>
    </source>
</evidence>
<dbReference type="InterPro" id="IPR001810">
    <property type="entry name" value="F-box_dom"/>
</dbReference>
<dbReference type="Proteomes" id="UP000076798">
    <property type="component" value="Unassembled WGS sequence"/>
</dbReference>
<accession>A0A165Y952</accession>
<dbReference type="OrthoDB" id="2269034at2759"/>
<dbReference type="Pfam" id="PF12937">
    <property type="entry name" value="F-box-like"/>
    <property type="match status" value="1"/>
</dbReference>
<dbReference type="SUPFAM" id="SSF81383">
    <property type="entry name" value="F-box domain"/>
    <property type="match status" value="1"/>
</dbReference>
<evidence type="ECO:0000259" key="1">
    <source>
        <dbReference type="PROSITE" id="PS50181"/>
    </source>
</evidence>
<dbReference type="InterPro" id="IPR036047">
    <property type="entry name" value="F-box-like_dom_sf"/>
</dbReference>
<organism evidence="2 3">
    <name type="scientific">Sistotremastrum suecicum HHB10207 ss-3</name>
    <dbReference type="NCBI Taxonomy" id="1314776"/>
    <lineage>
        <taxon>Eukaryota</taxon>
        <taxon>Fungi</taxon>
        <taxon>Dikarya</taxon>
        <taxon>Basidiomycota</taxon>
        <taxon>Agaricomycotina</taxon>
        <taxon>Agaricomycetes</taxon>
        <taxon>Sistotremastrales</taxon>
        <taxon>Sistotremastraceae</taxon>
        <taxon>Sistotremastrum</taxon>
    </lineage>
</organism>
<dbReference type="SUPFAM" id="SSF52047">
    <property type="entry name" value="RNI-like"/>
    <property type="match status" value="1"/>
</dbReference>
<dbReference type="PROSITE" id="PS50181">
    <property type="entry name" value="FBOX"/>
    <property type="match status" value="1"/>
</dbReference>
<evidence type="ECO:0000313" key="2">
    <source>
        <dbReference type="EMBL" id="KZT33007.1"/>
    </source>
</evidence>
<dbReference type="InterPro" id="IPR032675">
    <property type="entry name" value="LRR_dom_sf"/>
</dbReference>
<dbReference type="EMBL" id="KV428274">
    <property type="protein sequence ID" value="KZT33007.1"/>
    <property type="molecule type" value="Genomic_DNA"/>
</dbReference>